<evidence type="ECO:0000256" key="4">
    <source>
        <dbReference type="HAMAP-Rule" id="MF_01813"/>
    </source>
</evidence>
<dbReference type="GO" id="GO:0032259">
    <property type="term" value="P:methylation"/>
    <property type="evidence" value="ECO:0007669"/>
    <property type="project" value="UniProtKB-KW"/>
</dbReference>
<organism evidence="5">
    <name type="scientific">Paraconexibacter sp. AEG42_29</name>
    <dbReference type="NCBI Taxonomy" id="2997339"/>
    <lineage>
        <taxon>Bacteria</taxon>
        <taxon>Bacillati</taxon>
        <taxon>Actinomycetota</taxon>
        <taxon>Thermoleophilia</taxon>
        <taxon>Solirubrobacterales</taxon>
        <taxon>Paraconexibacteraceae</taxon>
        <taxon>Paraconexibacter</taxon>
    </lineage>
</organism>
<dbReference type="NCBIfam" id="TIGR01934">
    <property type="entry name" value="MenG_MenH_UbiE"/>
    <property type="match status" value="1"/>
</dbReference>
<dbReference type="PANTHER" id="PTHR43591:SF24">
    <property type="entry name" value="2-METHOXY-6-POLYPRENYL-1,4-BENZOQUINOL METHYLASE, MITOCHONDRIAL"/>
    <property type="match status" value="1"/>
</dbReference>
<dbReference type="GO" id="GO:0043770">
    <property type="term" value="F:demethylmenaquinone methyltransferase activity"/>
    <property type="evidence" value="ECO:0007669"/>
    <property type="project" value="UniProtKB-UniRule"/>
</dbReference>
<dbReference type="PANTHER" id="PTHR43591">
    <property type="entry name" value="METHYLTRANSFERASE"/>
    <property type="match status" value="1"/>
</dbReference>
<sequence>MTTETAAQPGTLEAPQVRAMFDRIAGFYDLLNSVMTAGLHHKWRARAADLAAVGPGSSVLDVATGTGDLAIELAGRVGAGGTVIGSDFSEQMLVHARKKAPQLSFEWGDALALSYADDSYDAATVGFGARNFADLDQGLREMTRVVRPGGQVVVLEMTTPTKPPLSTFFRIWFDRVVPVIGKVAGDSEAYEYLPNSVKRWPGPHDLAGRLSDAGLVNVRYILTAGGIIAMHVGEKPAASVQ</sequence>
<evidence type="ECO:0000313" key="5">
    <source>
        <dbReference type="EMBL" id="XAY08534.1"/>
    </source>
</evidence>
<dbReference type="RefSeq" id="WP_354699712.1">
    <property type="nucleotide sequence ID" value="NZ_CP114014.1"/>
</dbReference>
<dbReference type="SUPFAM" id="SSF53335">
    <property type="entry name" value="S-adenosyl-L-methionine-dependent methyltransferases"/>
    <property type="match status" value="1"/>
</dbReference>
<dbReference type="KEGG" id="parq:DSM112329_05436"/>
<comment type="similarity">
    <text evidence="4">Belongs to the class I-like SAM-binding methyltransferase superfamily. MenG/UbiE family.</text>
</comment>
<feature type="binding site" evidence="4">
    <location>
        <begin position="109"/>
        <end position="110"/>
    </location>
    <ligand>
        <name>S-adenosyl-L-methionine</name>
        <dbReference type="ChEBI" id="CHEBI:59789"/>
    </ligand>
</feature>
<accession>A0AAU7B3K9</accession>
<comment type="catalytic activity">
    <reaction evidence="4">
        <text>a 2-demethylmenaquinol + S-adenosyl-L-methionine = a menaquinol + S-adenosyl-L-homocysteine + H(+)</text>
        <dbReference type="Rhea" id="RHEA:42640"/>
        <dbReference type="Rhea" id="RHEA-COMP:9539"/>
        <dbReference type="Rhea" id="RHEA-COMP:9563"/>
        <dbReference type="ChEBI" id="CHEBI:15378"/>
        <dbReference type="ChEBI" id="CHEBI:18151"/>
        <dbReference type="ChEBI" id="CHEBI:55437"/>
        <dbReference type="ChEBI" id="CHEBI:57856"/>
        <dbReference type="ChEBI" id="CHEBI:59789"/>
        <dbReference type="EC" id="2.1.1.163"/>
    </reaction>
</comment>
<name>A0AAU7B3K9_9ACTN</name>
<dbReference type="NCBIfam" id="NF001244">
    <property type="entry name" value="PRK00216.1-5"/>
    <property type="match status" value="1"/>
</dbReference>
<reference evidence="5" key="1">
    <citation type="submission" date="2022-12" db="EMBL/GenBank/DDBJ databases">
        <title>Paraconexibacter alkalitolerans sp. nov. and Baekduia alba sp. nov., isolated from soil and emended description of the genera Paraconexibacter (Chun et al., 2020) and Baekduia (An et al., 2020).</title>
        <authorList>
            <person name="Vieira S."/>
            <person name="Huber K.J."/>
            <person name="Geppert A."/>
            <person name="Wolf J."/>
            <person name="Neumann-Schaal M."/>
            <person name="Muesken M."/>
            <person name="Overmann J."/>
        </authorList>
    </citation>
    <scope>NUCLEOTIDE SEQUENCE</scope>
    <source>
        <strain evidence="5">AEG42_29</strain>
    </source>
</reference>
<dbReference type="CDD" id="cd02440">
    <property type="entry name" value="AdoMet_MTases"/>
    <property type="match status" value="1"/>
</dbReference>
<evidence type="ECO:0000256" key="1">
    <source>
        <dbReference type="ARBA" id="ARBA00022603"/>
    </source>
</evidence>
<feature type="binding site" evidence="4">
    <location>
        <position position="87"/>
    </location>
    <ligand>
        <name>S-adenosyl-L-methionine</name>
        <dbReference type="ChEBI" id="CHEBI:59789"/>
    </ligand>
</feature>
<dbReference type="InterPro" id="IPR029063">
    <property type="entry name" value="SAM-dependent_MTases_sf"/>
</dbReference>
<keyword evidence="2 4" id="KW-0808">Transferase</keyword>
<proteinExistence type="inferred from homology"/>
<dbReference type="AlphaFoldDB" id="A0AAU7B3K9"/>
<keyword evidence="4" id="KW-0474">Menaquinone biosynthesis</keyword>
<dbReference type="GO" id="GO:0009234">
    <property type="term" value="P:menaquinone biosynthetic process"/>
    <property type="evidence" value="ECO:0007669"/>
    <property type="project" value="UniProtKB-UniRule"/>
</dbReference>
<dbReference type="Gene3D" id="3.40.50.150">
    <property type="entry name" value="Vaccinia Virus protein VP39"/>
    <property type="match status" value="1"/>
</dbReference>
<gene>
    <name evidence="4 5" type="primary">menG</name>
    <name evidence="5" type="ORF">DSM112329_05436</name>
</gene>
<dbReference type="HAMAP" id="MF_01813">
    <property type="entry name" value="MenG_UbiE_methyltr"/>
    <property type="match status" value="1"/>
</dbReference>
<comment type="function">
    <text evidence="4">Methyltransferase required for the conversion of demethylmenaquinol (DMKH2) to menaquinol (MKH2).</text>
</comment>
<dbReference type="EMBL" id="CP114014">
    <property type="protein sequence ID" value="XAY08534.1"/>
    <property type="molecule type" value="Genomic_DNA"/>
</dbReference>
<dbReference type="InterPro" id="IPR004033">
    <property type="entry name" value="UbiE/COQ5_MeTrFase"/>
</dbReference>
<dbReference type="Pfam" id="PF01209">
    <property type="entry name" value="Ubie_methyltran"/>
    <property type="match status" value="1"/>
</dbReference>
<keyword evidence="1 4" id="KW-0489">Methyltransferase</keyword>
<evidence type="ECO:0000256" key="2">
    <source>
        <dbReference type="ARBA" id="ARBA00022679"/>
    </source>
</evidence>
<dbReference type="PROSITE" id="PS01184">
    <property type="entry name" value="UBIE_2"/>
    <property type="match status" value="1"/>
</dbReference>
<protein>
    <recommendedName>
        <fullName evidence="4">Demethylmenaquinone methyltransferase</fullName>
        <ecNumber evidence="4">2.1.1.163</ecNumber>
    </recommendedName>
</protein>
<dbReference type="PROSITE" id="PS51608">
    <property type="entry name" value="SAM_MT_UBIE"/>
    <property type="match status" value="1"/>
</dbReference>
<comment type="pathway">
    <text evidence="4">Quinol/quinone metabolism; menaquinone biosynthesis; menaquinol from 1,4-dihydroxy-2-naphthoate: step 2/2.</text>
</comment>
<dbReference type="InterPro" id="IPR023576">
    <property type="entry name" value="UbiE/COQ5_MeTrFase_CS"/>
</dbReference>
<keyword evidence="3 4" id="KW-0949">S-adenosyl-L-methionine</keyword>
<evidence type="ECO:0000256" key="3">
    <source>
        <dbReference type="ARBA" id="ARBA00022691"/>
    </source>
</evidence>
<dbReference type="EC" id="2.1.1.163" evidence="4"/>
<feature type="binding site" evidence="4">
    <location>
        <position position="66"/>
    </location>
    <ligand>
        <name>S-adenosyl-L-methionine</name>
        <dbReference type="ChEBI" id="CHEBI:59789"/>
    </ligand>
</feature>
<comment type="caution">
    <text evidence="4">Lacks conserved residue(s) required for the propagation of feature annotation.</text>
</comment>